<sequence>MDDYFSILIPVVIGMLMLCVGFSYREYRSGVASITLGMVLMLGTAAIHILDRLT</sequence>
<accession>A0A1G8AFS5</accession>
<evidence type="ECO:0000256" key="1">
    <source>
        <dbReference type="SAM" id="Phobius"/>
    </source>
</evidence>
<dbReference type="STRING" id="89065.SAMN05216605_10538"/>
<dbReference type="AlphaFoldDB" id="A0A1G8AFS5"/>
<dbReference type="EMBL" id="FNCO01000005">
    <property type="protein sequence ID" value="SDH19737.1"/>
    <property type="molecule type" value="Genomic_DNA"/>
</dbReference>
<organism evidence="2 3">
    <name type="scientific">Pseudomonas abietaniphila</name>
    <dbReference type="NCBI Taxonomy" id="89065"/>
    <lineage>
        <taxon>Bacteria</taxon>
        <taxon>Pseudomonadati</taxon>
        <taxon>Pseudomonadota</taxon>
        <taxon>Gammaproteobacteria</taxon>
        <taxon>Pseudomonadales</taxon>
        <taxon>Pseudomonadaceae</taxon>
        <taxon>Pseudomonas</taxon>
    </lineage>
</organism>
<protein>
    <submittedName>
        <fullName evidence="2">Uncharacterized protein</fullName>
    </submittedName>
</protein>
<gene>
    <name evidence="2" type="ORF">SAMN05216605_10538</name>
</gene>
<proteinExistence type="predicted"/>
<feature type="transmembrane region" description="Helical" evidence="1">
    <location>
        <begin position="6"/>
        <end position="24"/>
    </location>
</feature>
<dbReference type="RefSeq" id="WP_167362053.1">
    <property type="nucleotide sequence ID" value="NZ_FNCO01000005.1"/>
</dbReference>
<reference evidence="3" key="1">
    <citation type="submission" date="2016-10" db="EMBL/GenBank/DDBJ databases">
        <authorList>
            <person name="Varghese N."/>
            <person name="Submissions S."/>
        </authorList>
    </citation>
    <scope>NUCLEOTIDE SEQUENCE [LARGE SCALE GENOMIC DNA]</scope>
    <source>
        <strain evidence="3">ATCC 700689</strain>
    </source>
</reference>
<name>A0A1G8AFS5_9PSED</name>
<keyword evidence="3" id="KW-1185">Reference proteome</keyword>
<keyword evidence="1" id="KW-0812">Transmembrane</keyword>
<dbReference type="Proteomes" id="UP000182894">
    <property type="component" value="Unassembled WGS sequence"/>
</dbReference>
<feature type="transmembrane region" description="Helical" evidence="1">
    <location>
        <begin position="31"/>
        <end position="50"/>
    </location>
</feature>
<keyword evidence="1" id="KW-1133">Transmembrane helix</keyword>
<evidence type="ECO:0000313" key="3">
    <source>
        <dbReference type="Proteomes" id="UP000182894"/>
    </source>
</evidence>
<keyword evidence="1" id="KW-0472">Membrane</keyword>
<evidence type="ECO:0000313" key="2">
    <source>
        <dbReference type="EMBL" id="SDH19737.1"/>
    </source>
</evidence>